<feature type="compositionally biased region" description="Basic and acidic residues" evidence="6">
    <location>
        <begin position="724"/>
        <end position="733"/>
    </location>
</feature>
<dbReference type="InterPro" id="IPR005467">
    <property type="entry name" value="His_kinase_dom"/>
</dbReference>
<feature type="region of interest" description="Disordered" evidence="6">
    <location>
        <begin position="1"/>
        <end position="47"/>
    </location>
</feature>
<keyword evidence="7" id="KW-0472">Membrane</keyword>
<reference evidence="9" key="1">
    <citation type="submission" date="2024-02" db="EMBL/GenBank/DDBJ databases">
        <authorList>
            <consortium name="ELIXIR-Norway"/>
            <consortium name="Elixir Norway"/>
        </authorList>
    </citation>
    <scope>NUCLEOTIDE SEQUENCE</scope>
</reference>
<comment type="catalytic activity">
    <reaction evidence="1">
        <text>ATP + protein L-histidine = ADP + protein N-phospho-L-histidine.</text>
        <dbReference type="EC" id="2.7.13.3"/>
    </reaction>
</comment>
<keyword evidence="3" id="KW-0808">Transferase</keyword>
<dbReference type="Proteomes" id="UP001497444">
    <property type="component" value="Chromosome 4"/>
</dbReference>
<feature type="region of interest" description="Disordered" evidence="6">
    <location>
        <begin position="701"/>
        <end position="741"/>
    </location>
</feature>
<organism evidence="9 10">
    <name type="scientific">Sphagnum jensenii</name>
    <dbReference type="NCBI Taxonomy" id="128206"/>
    <lineage>
        <taxon>Eukaryota</taxon>
        <taxon>Viridiplantae</taxon>
        <taxon>Streptophyta</taxon>
        <taxon>Embryophyta</taxon>
        <taxon>Bryophyta</taxon>
        <taxon>Sphagnophytina</taxon>
        <taxon>Sphagnopsida</taxon>
        <taxon>Sphagnales</taxon>
        <taxon>Sphagnaceae</taxon>
        <taxon>Sphagnum</taxon>
    </lineage>
</organism>
<gene>
    <name evidence="9" type="ORF">CSSPJE1EN1_LOCUS16718</name>
</gene>
<evidence type="ECO:0000313" key="9">
    <source>
        <dbReference type="EMBL" id="CAK9271240.1"/>
    </source>
</evidence>
<accession>A0ABP0X0P2</accession>
<evidence type="ECO:0000256" key="1">
    <source>
        <dbReference type="ARBA" id="ARBA00000085"/>
    </source>
</evidence>
<dbReference type="Gene3D" id="3.30.565.10">
    <property type="entry name" value="Histidine kinase-like ATPase, C-terminal domain"/>
    <property type="match status" value="1"/>
</dbReference>
<feature type="domain" description="Histidine kinase" evidence="8">
    <location>
        <begin position="380"/>
        <end position="663"/>
    </location>
</feature>
<dbReference type="EC" id="2.7.13.3" evidence="2"/>
<keyword evidence="7" id="KW-0812">Transmembrane</keyword>
<keyword evidence="4" id="KW-0418">Kinase</keyword>
<dbReference type="PANTHER" id="PTHR43047:SF69">
    <property type="entry name" value="HISTIDINE KINASE CONTAINING CHEY-HOMOLOGOUS RECEIVER DOMAIN-RELATED"/>
    <property type="match status" value="1"/>
</dbReference>
<dbReference type="SUPFAM" id="SSF47384">
    <property type="entry name" value="Homodimeric domain of signal transducing histidine kinase"/>
    <property type="match status" value="1"/>
</dbReference>
<dbReference type="InterPro" id="IPR036890">
    <property type="entry name" value="HATPase_C_sf"/>
</dbReference>
<keyword evidence="5" id="KW-0175">Coiled coil</keyword>
<dbReference type="SMART" id="SM00387">
    <property type="entry name" value="HATPase_c"/>
    <property type="match status" value="1"/>
</dbReference>
<dbReference type="PRINTS" id="PR00344">
    <property type="entry name" value="BCTRLSENSOR"/>
</dbReference>
<dbReference type="SUPFAM" id="SSF55874">
    <property type="entry name" value="ATPase domain of HSP90 chaperone/DNA topoisomerase II/histidine kinase"/>
    <property type="match status" value="1"/>
</dbReference>
<evidence type="ECO:0000256" key="4">
    <source>
        <dbReference type="ARBA" id="ARBA00022777"/>
    </source>
</evidence>
<dbReference type="PANTHER" id="PTHR43047">
    <property type="entry name" value="TWO-COMPONENT HISTIDINE PROTEIN KINASE"/>
    <property type="match status" value="1"/>
</dbReference>
<evidence type="ECO:0000256" key="6">
    <source>
        <dbReference type="SAM" id="MobiDB-lite"/>
    </source>
</evidence>
<dbReference type="InterPro" id="IPR004358">
    <property type="entry name" value="Sig_transdc_His_kin-like_C"/>
</dbReference>
<dbReference type="InterPro" id="IPR036097">
    <property type="entry name" value="HisK_dim/P_sf"/>
</dbReference>
<proteinExistence type="predicted"/>
<evidence type="ECO:0000256" key="2">
    <source>
        <dbReference type="ARBA" id="ARBA00012438"/>
    </source>
</evidence>
<evidence type="ECO:0000256" key="5">
    <source>
        <dbReference type="SAM" id="Coils"/>
    </source>
</evidence>
<evidence type="ECO:0000313" key="10">
    <source>
        <dbReference type="Proteomes" id="UP001497444"/>
    </source>
</evidence>
<dbReference type="Gene3D" id="1.10.287.130">
    <property type="match status" value="1"/>
</dbReference>
<feature type="coiled-coil region" evidence="5">
    <location>
        <begin position="350"/>
        <end position="380"/>
    </location>
</feature>
<evidence type="ECO:0000256" key="7">
    <source>
        <dbReference type="SAM" id="Phobius"/>
    </source>
</evidence>
<dbReference type="Pfam" id="PF02518">
    <property type="entry name" value="HATPase_c"/>
    <property type="match status" value="1"/>
</dbReference>
<keyword evidence="10" id="KW-1185">Reference proteome</keyword>
<keyword evidence="7" id="KW-1133">Transmembrane helix</keyword>
<sequence>MMMRVRRQGESGTSAAMSRPSSQSQQHAVYNKSNDDDREASMTGGAGFELPAAAGNAISMVRENGGAAFHLHGHNKSADFEHDTKSNTKSLIRMISQLRKELHLGLPWNNQTALNHGSAFPSNEQQASGEGSEAAAALKNLFCKISHQVSVSPLPPLAKAGGLLNSFVYKNYPSKDRRTLRLPPAAMPLARKFSYATRLTESLTITNDEAAVNDDTCAGGTDFDDVQVDRRLRSALLLQVGHCLLRIVAALFIVHVYIGFLTSRSSVLQYYEPVTVPLLNSSVNLLDEAHHHGPGVGFLFYSNMFFKTCPFLGVLFVLFTIVMSGAWEISYEGCLWTPSHEEADHSCWQCQEIEDRRIRIEQANEKLQQAQRAKQQFMAYVFHNIRVPFNAIVLGLGHMQASGDGAAGPIGDVTDKMDLVEMMLNCAETMASVLDDVTDMGQWEVGQMELHNEEFDILAVIKFLSWGLKDLLQQKEIAFNMDIDETVSKLLASHFVLGDKQQIVQTLGNFLSNAVKFTPPGGKLDLKVHCEGVVESKHAVLIPLVGMSSSSSEPITRIGDPLLGATGTSILTKTSSQNKHIVNKVARLRISVSDDGIGISAEDQARLFEPYSFVTSGWVQKGGVSGLGLSMAKRYVEQVGGNIGVESTVGKGSMFFFSIPFPLVPRNDNNQAEVLVSNSETFQNSEASEITRTYDLSVAQKSVSRRRKSMEQEQPDTMPAANKQMDKGLDKQRHCSWKTLV</sequence>
<evidence type="ECO:0000256" key="3">
    <source>
        <dbReference type="ARBA" id="ARBA00022679"/>
    </source>
</evidence>
<name>A0ABP0X0P2_9BRYO</name>
<dbReference type="EMBL" id="OZ020099">
    <property type="protein sequence ID" value="CAK9271240.1"/>
    <property type="molecule type" value="Genomic_DNA"/>
</dbReference>
<evidence type="ECO:0000259" key="8">
    <source>
        <dbReference type="PROSITE" id="PS50109"/>
    </source>
</evidence>
<feature type="compositionally biased region" description="Polar residues" evidence="6">
    <location>
        <begin position="10"/>
        <end position="32"/>
    </location>
</feature>
<feature type="transmembrane region" description="Helical" evidence="7">
    <location>
        <begin position="304"/>
        <end position="327"/>
    </location>
</feature>
<protein>
    <recommendedName>
        <fullName evidence="2">histidine kinase</fullName>
        <ecNumber evidence="2">2.7.13.3</ecNumber>
    </recommendedName>
</protein>
<feature type="transmembrane region" description="Helical" evidence="7">
    <location>
        <begin position="236"/>
        <end position="258"/>
    </location>
</feature>
<dbReference type="InterPro" id="IPR003594">
    <property type="entry name" value="HATPase_dom"/>
</dbReference>
<dbReference type="PROSITE" id="PS50109">
    <property type="entry name" value="HIS_KIN"/>
    <property type="match status" value="1"/>
</dbReference>